<comment type="caution">
    <text evidence="3">The sequence shown here is derived from an EMBL/GenBank/DDBJ whole genome shotgun (WGS) entry which is preliminary data.</text>
</comment>
<dbReference type="Pfam" id="PF01497">
    <property type="entry name" value="Peripla_BP_2"/>
    <property type="match status" value="1"/>
</dbReference>
<evidence type="ECO:0000313" key="4">
    <source>
        <dbReference type="Proteomes" id="UP000269115"/>
    </source>
</evidence>
<dbReference type="PANTHER" id="PTHR30535:SF7">
    <property type="entry name" value="IRON(III) DICITRATE-BINDING PROTEIN"/>
    <property type="match status" value="1"/>
</dbReference>
<dbReference type="AlphaFoldDB" id="A0A9X8EIY8"/>
<evidence type="ECO:0000256" key="1">
    <source>
        <dbReference type="SAM" id="SignalP"/>
    </source>
</evidence>
<dbReference type="EMBL" id="RJUR01000011">
    <property type="protein sequence ID" value="ROQ52840.1"/>
    <property type="molecule type" value="Genomic_DNA"/>
</dbReference>
<evidence type="ECO:0000259" key="2">
    <source>
        <dbReference type="PROSITE" id="PS50983"/>
    </source>
</evidence>
<protein>
    <submittedName>
        <fullName evidence="3">Iron complex transport system substrate-binding protein</fullName>
    </submittedName>
</protein>
<dbReference type="SUPFAM" id="SSF53807">
    <property type="entry name" value="Helical backbone' metal receptor"/>
    <property type="match status" value="1"/>
</dbReference>
<name>A0A9X8EIY8_PSEPU</name>
<dbReference type="Proteomes" id="UP000269115">
    <property type="component" value="Unassembled WGS sequence"/>
</dbReference>
<dbReference type="RefSeq" id="WP_088515234.1">
    <property type="nucleotide sequence ID" value="NZ_RJUR01000011.1"/>
</dbReference>
<dbReference type="InterPro" id="IPR050902">
    <property type="entry name" value="ABC_Transporter_SBP"/>
</dbReference>
<gene>
    <name evidence="3" type="ORF">EDF85_0575</name>
</gene>
<feature type="signal peptide" evidence="1">
    <location>
        <begin position="1"/>
        <end position="18"/>
    </location>
</feature>
<sequence length="308" mass="34004">MTRLLCLLLCLLGTTAHAQTYRNCGQDWTLPHAPPQRILALNQHAADLLLALQVGPSLVAVSYIDDDPEALASRRYRGVPLLSRLYPSPEVFYAQRYDLVVGGFASAFRDGVGARTHLTRNGIGSYLLENACDPRPASGFAAIEDDLRSLGKLLQRESQAARLIAQQRADLDRARQLAAQHAPLSVFYLDSEHQGLDSEGSRGFITQLIQVAGGRNLFADVDLHRVTVDPETLLQRDPDVIILADAVWSPARRKREYLHNHPALSKLRAVREGRLIDLPFTHLVAGEHSARAAVALANQLRDMAEHLP</sequence>
<accession>A0A9X8EIY8</accession>
<reference evidence="3 4" key="1">
    <citation type="submission" date="2018-11" db="EMBL/GenBank/DDBJ databases">
        <title>Genomic analyses of the natural microbiome of Caenorhabditis elegans.</title>
        <authorList>
            <person name="Samuel B."/>
        </authorList>
    </citation>
    <scope>NUCLEOTIDE SEQUENCE [LARGE SCALE GENOMIC DNA]</scope>
    <source>
        <strain evidence="3 4">BIGb0473</strain>
    </source>
</reference>
<dbReference type="InterPro" id="IPR002491">
    <property type="entry name" value="ABC_transptr_periplasmic_BD"/>
</dbReference>
<evidence type="ECO:0000313" key="3">
    <source>
        <dbReference type="EMBL" id="ROQ52840.1"/>
    </source>
</evidence>
<organism evidence="3 4">
    <name type="scientific">Pseudomonas putida</name>
    <name type="common">Arthrobacter siderocapsulatus</name>
    <dbReference type="NCBI Taxonomy" id="303"/>
    <lineage>
        <taxon>Bacteria</taxon>
        <taxon>Pseudomonadati</taxon>
        <taxon>Pseudomonadota</taxon>
        <taxon>Gammaproteobacteria</taxon>
        <taxon>Pseudomonadales</taxon>
        <taxon>Pseudomonadaceae</taxon>
        <taxon>Pseudomonas</taxon>
    </lineage>
</organism>
<proteinExistence type="predicted"/>
<dbReference type="PROSITE" id="PS50983">
    <property type="entry name" value="FE_B12_PBP"/>
    <property type="match status" value="1"/>
</dbReference>
<feature type="domain" description="Fe/B12 periplasmic-binding" evidence="2">
    <location>
        <begin position="37"/>
        <end position="308"/>
    </location>
</feature>
<dbReference type="PANTHER" id="PTHR30535">
    <property type="entry name" value="VITAMIN B12-BINDING PROTEIN"/>
    <property type="match status" value="1"/>
</dbReference>
<feature type="chain" id="PRO_5040817191" evidence="1">
    <location>
        <begin position="19"/>
        <end position="308"/>
    </location>
</feature>
<dbReference type="Gene3D" id="3.40.50.1980">
    <property type="entry name" value="Nitrogenase molybdenum iron protein domain"/>
    <property type="match status" value="2"/>
</dbReference>
<keyword evidence="1" id="KW-0732">Signal</keyword>